<feature type="transmembrane region" description="Helical" evidence="7">
    <location>
        <begin position="101"/>
        <end position="122"/>
    </location>
</feature>
<keyword evidence="4 7" id="KW-0812">Transmembrane</keyword>
<feature type="transmembrane region" description="Helical" evidence="7">
    <location>
        <begin position="255"/>
        <end position="278"/>
    </location>
</feature>
<dbReference type="InterPro" id="IPR035906">
    <property type="entry name" value="MetI-like_sf"/>
</dbReference>
<dbReference type="EMBL" id="JBHRZH010000006">
    <property type="protein sequence ID" value="MFC3761007.1"/>
    <property type="molecule type" value="Genomic_DNA"/>
</dbReference>
<dbReference type="PANTHER" id="PTHR30193">
    <property type="entry name" value="ABC TRANSPORTER PERMEASE PROTEIN"/>
    <property type="match status" value="1"/>
</dbReference>
<gene>
    <name evidence="10" type="ORF">ACFOUW_09155</name>
</gene>
<accession>A0ABV7Y8U4</accession>
<keyword evidence="5 7" id="KW-1133">Transmembrane helix</keyword>
<feature type="transmembrane region" description="Helical" evidence="7">
    <location>
        <begin position="37"/>
        <end position="59"/>
    </location>
</feature>
<dbReference type="PANTHER" id="PTHR30193:SF1">
    <property type="entry name" value="ABC TRANSPORTER PERMEASE PROTEIN YESP-RELATED"/>
    <property type="match status" value="1"/>
</dbReference>
<feature type="transmembrane region" description="Helical" evidence="7">
    <location>
        <begin position="290"/>
        <end position="312"/>
    </location>
</feature>
<keyword evidence="2 7" id="KW-0813">Transport</keyword>
<reference evidence="11" key="1">
    <citation type="journal article" date="2019" name="Int. J. Syst. Evol. Microbiol.">
        <title>The Global Catalogue of Microorganisms (GCM) 10K type strain sequencing project: providing services to taxonomists for standard genome sequencing and annotation.</title>
        <authorList>
            <consortium name="The Broad Institute Genomics Platform"/>
            <consortium name="The Broad Institute Genome Sequencing Center for Infectious Disease"/>
            <person name="Wu L."/>
            <person name="Ma J."/>
        </authorList>
    </citation>
    <scope>NUCLEOTIDE SEQUENCE [LARGE SCALE GENOMIC DNA]</scope>
    <source>
        <strain evidence="11">CGMCC 4.7241</strain>
    </source>
</reference>
<evidence type="ECO:0000256" key="8">
    <source>
        <dbReference type="SAM" id="MobiDB-lite"/>
    </source>
</evidence>
<dbReference type="InterPro" id="IPR000515">
    <property type="entry name" value="MetI-like"/>
</dbReference>
<dbReference type="SUPFAM" id="SSF161098">
    <property type="entry name" value="MetI-like"/>
    <property type="match status" value="1"/>
</dbReference>
<dbReference type="RefSeq" id="WP_205117234.1">
    <property type="nucleotide sequence ID" value="NZ_JAFBCM010000001.1"/>
</dbReference>
<comment type="caution">
    <text evidence="10">The sequence shown here is derived from an EMBL/GenBank/DDBJ whole genome shotgun (WGS) entry which is preliminary data.</text>
</comment>
<feature type="region of interest" description="Disordered" evidence="8">
    <location>
        <begin position="1"/>
        <end position="28"/>
    </location>
</feature>
<protein>
    <submittedName>
        <fullName evidence="10">Carbohydrate ABC transporter permease</fullName>
    </submittedName>
</protein>
<feature type="domain" description="ABC transmembrane type-1" evidence="9">
    <location>
        <begin position="97"/>
        <end position="310"/>
    </location>
</feature>
<proteinExistence type="inferred from homology"/>
<evidence type="ECO:0000313" key="11">
    <source>
        <dbReference type="Proteomes" id="UP001595699"/>
    </source>
</evidence>
<dbReference type="InterPro" id="IPR051393">
    <property type="entry name" value="ABC_transporter_permease"/>
</dbReference>
<comment type="similarity">
    <text evidence="7">Belongs to the binding-protein-dependent transport system permease family.</text>
</comment>
<comment type="subcellular location">
    <subcellularLocation>
        <location evidence="1 7">Cell membrane</location>
        <topology evidence="1 7">Multi-pass membrane protein</topology>
    </subcellularLocation>
</comment>
<evidence type="ECO:0000256" key="7">
    <source>
        <dbReference type="RuleBase" id="RU363032"/>
    </source>
</evidence>
<dbReference type="PROSITE" id="PS50928">
    <property type="entry name" value="ABC_TM1"/>
    <property type="match status" value="1"/>
</dbReference>
<feature type="transmembrane region" description="Helical" evidence="7">
    <location>
        <begin position="134"/>
        <end position="155"/>
    </location>
</feature>
<keyword evidence="11" id="KW-1185">Reference proteome</keyword>
<evidence type="ECO:0000256" key="1">
    <source>
        <dbReference type="ARBA" id="ARBA00004651"/>
    </source>
</evidence>
<dbReference type="Proteomes" id="UP001595699">
    <property type="component" value="Unassembled WGS sequence"/>
</dbReference>
<evidence type="ECO:0000256" key="2">
    <source>
        <dbReference type="ARBA" id="ARBA00022448"/>
    </source>
</evidence>
<evidence type="ECO:0000256" key="3">
    <source>
        <dbReference type="ARBA" id="ARBA00022475"/>
    </source>
</evidence>
<evidence type="ECO:0000313" key="10">
    <source>
        <dbReference type="EMBL" id="MFC3761007.1"/>
    </source>
</evidence>
<dbReference type="CDD" id="cd06261">
    <property type="entry name" value="TM_PBP2"/>
    <property type="match status" value="1"/>
</dbReference>
<feature type="transmembrane region" description="Helical" evidence="7">
    <location>
        <begin position="186"/>
        <end position="206"/>
    </location>
</feature>
<dbReference type="Pfam" id="PF00528">
    <property type="entry name" value="BPD_transp_1"/>
    <property type="match status" value="1"/>
</dbReference>
<sequence length="325" mass="35553">MTSAVRADSQSSHRSPAGGSPPSRRGRGLTLRRRESLAGVLFTLPWILSLIAFTAYPVLASVFYSFTEYSVVQPPEWVGLANYERMFTNDPQFWIAVQNSAYYALISVPLGLVMSLVLALILNFGAKGIGFYRTLFYLPVLAPPVVATIVFMLMFSPDSGLVNTILRGVGLPTPGWLDDPSWSKPTLIILSLWALGASTLVFLAGLKEVPMSLLEAAAIDGAGPVRRFWHVTIPLLSPVILFNLVMGVINSFQVFTSAFIAGGTAGEPLDSTLMYVVLIYRSAFRYFAMGYASALSVILFLAVLVVTLLIFWSSKVWVFYAGRDQ</sequence>
<feature type="compositionally biased region" description="Low complexity" evidence="8">
    <location>
        <begin position="12"/>
        <end position="23"/>
    </location>
</feature>
<dbReference type="Gene3D" id="1.10.3720.10">
    <property type="entry name" value="MetI-like"/>
    <property type="match status" value="1"/>
</dbReference>
<keyword evidence="3" id="KW-1003">Cell membrane</keyword>
<name>A0ABV7Y8U4_9ACTN</name>
<feature type="transmembrane region" description="Helical" evidence="7">
    <location>
        <begin position="227"/>
        <end position="249"/>
    </location>
</feature>
<organism evidence="10 11">
    <name type="scientific">Tenggerimyces flavus</name>
    <dbReference type="NCBI Taxonomy" id="1708749"/>
    <lineage>
        <taxon>Bacteria</taxon>
        <taxon>Bacillati</taxon>
        <taxon>Actinomycetota</taxon>
        <taxon>Actinomycetes</taxon>
        <taxon>Propionibacteriales</taxon>
        <taxon>Nocardioidaceae</taxon>
        <taxon>Tenggerimyces</taxon>
    </lineage>
</organism>
<evidence type="ECO:0000256" key="5">
    <source>
        <dbReference type="ARBA" id="ARBA00022989"/>
    </source>
</evidence>
<evidence type="ECO:0000256" key="6">
    <source>
        <dbReference type="ARBA" id="ARBA00023136"/>
    </source>
</evidence>
<evidence type="ECO:0000259" key="9">
    <source>
        <dbReference type="PROSITE" id="PS50928"/>
    </source>
</evidence>
<keyword evidence="6 7" id="KW-0472">Membrane</keyword>
<evidence type="ECO:0000256" key="4">
    <source>
        <dbReference type="ARBA" id="ARBA00022692"/>
    </source>
</evidence>